<dbReference type="GO" id="GO:0016020">
    <property type="term" value="C:membrane"/>
    <property type="evidence" value="ECO:0007669"/>
    <property type="project" value="InterPro"/>
</dbReference>
<dbReference type="NCBIfam" id="TIGR01730">
    <property type="entry name" value="RND_mfp"/>
    <property type="match status" value="1"/>
</dbReference>
<dbReference type="Gene3D" id="2.40.50.100">
    <property type="match status" value="1"/>
</dbReference>
<feature type="domain" description="CusB-like beta-barrel" evidence="7">
    <location>
        <begin position="215"/>
        <end position="288"/>
    </location>
</feature>
<gene>
    <name evidence="8" type="ORF">SAMN04489760_10863</name>
</gene>
<dbReference type="Gene3D" id="1.10.287.470">
    <property type="entry name" value="Helix hairpin bin"/>
    <property type="match status" value="1"/>
</dbReference>
<keyword evidence="3" id="KW-0175">Coiled coil</keyword>
<dbReference type="InterPro" id="IPR006143">
    <property type="entry name" value="RND_pump_MFP"/>
</dbReference>
<evidence type="ECO:0000256" key="4">
    <source>
        <dbReference type="SAM" id="MobiDB-lite"/>
    </source>
</evidence>
<sequence>MILMILLFGAGTYLLLKSGEKGPKYRTEEVSRGNVRALVTATGTVNAVTTVLVGTQVSGTIKTLYVDFNSPVKKGQLLAQIDPATFEAQVQQARANLLLAKANEEKALASLNDAKRTRDRNRTLFGRNLIAQSDLDTAETNAQVSHSQLSAASAQVAQAKASLSFAETNLRYTRIISPVDGTVISRNVDVGQTVAASFQTPTLFTIAQDLTRMQIDANVDEADIGKVQVQQPVEFSVDAYPDFVFRGKVAEVRSAPINVQNVVTYDVVVRVDNPDKRLKPGMTANVSIILADKAGVLRVPNGALRFRPTEADGRVKARPTRGKEQAVYILRKNKPARTAVTAGISDGTFTEILSENVREGEKVILETLKEKKKNETSPSSSRGPRMF</sequence>
<proteinExistence type="inferred from homology"/>
<accession>A0A1H7WYA8</accession>
<dbReference type="PANTHER" id="PTHR32347">
    <property type="entry name" value="EFFLUX SYSTEM COMPONENT YKNX-RELATED"/>
    <property type="match status" value="1"/>
</dbReference>
<name>A0A1H7WYA8_9BACT</name>
<evidence type="ECO:0000259" key="5">
    <source>
        <dbReference type="Pfam" id="PF25876"/>
    </source>
</evidence>
<dbReference type="InterPro" id="IPR058624">
    <property type="entry name" value="MdtA-like_HH"/>
</dbReference>
<evidence type="ECO:0000256" key="1">
    <source>
        <dbReference type="ARBA" id="ARBA00004196"/>
    </source>
</evidence>
<comment type="similarity">
    <text evidence="2">Belongs to the membrane fusion protein (MFP) (TC 8.A.1) family.</text>
</comment>
<dbReference type="SUPFAM" id="SSF111369">
    <property type="entry name" value="HlyD-like secretion proteins"/>
    <property type="match status" value="1"/>
</dbReference>
<evidence type="ECO:0000259" key="6">
    <source>
        <dbReference type="Pfam" id="PF25917"/>
    </source>
</evidence>
<evidence type="ECO:0000256" key="2">
    <source>
        <dbReference type="ARBA" id="ARBA00009477"/>
    </source>
</evidence>
<dbReference type="Pfam" id="PF25954">
    <property type="entry name" value="Beta-barrel_RND_2"/>
    <property type="match status" value="1"/>
</dbReference>
<dbReference type="STRING" id="43775.SAMN04489760_10863"/>
<reference evidence="8 9" key="1">
    <citation type="submission" date="2016-10" db="EMBL/GenBank/DDBJ databases">
        <authorList>
            <person name="de Groot N.N."/>
        </authorList>
    </citation>
    <scope>NUCLEOTIDE SEQUENCE [LARGE SCALE GENOMIC DNA]</scope>
    <source>
        <strain evidence="8 9">DSM 8423</strain>
    </source>
</reference>
<comment type="subcellular location">
    <subcellularLocation>
        <location evidence="1">Cell envelope</location>
    </subcellularLocation>
</comment>
<evidence type="ECO:0000313" key="8">
    <source>
        <dbReference type="EMBL" id="SEM25828.1"/>
    </source>
</evidence>
<feature type="domain" description="Multidrug resistance protein MdtA-like alpha-helical hairpin" evidence="5">
    <location>
        <begin position="99"/>
        <end position="173"/>
    </location>
</feature>
<dbReference type="InterPro" id="IPR058792">
    <property type="entry name" value="Beta-barrel_RND_2"/>
</dbReference>
<dbReference type="AlphaFoldDB" id="A0A1H7WYA8"/>
<evidence type="ECO:0000259" key="7">
    <source>
        <dbReference type="Pfam" id="PF25954"/>
    </source>
</evidence>
<dbReference type="Pfam" id="PF25876">
    <property type="entry name" value="HH_MFP_RND"/>
    <property type="match status" value="1"/>
</dbReference>
<evidence type="ECO:0000313" key="9">
    <source>
        <dbReference type="Proteomes" id="UP000198744"/>
    </source>
</evidence>
<dbReference type="GO" id="GO:0015562">
    <property type="term" value="F:efflux transmembrane transporter activity"/>
    <property type="evidence" value="ECO:0007669"/>
    <property type="project" value="InterPro"/>
</dbReference>
<dbReference type="EMBL" id="FOBS01000008">
    <property type="protein sequence ID" value="SEM25828.1"/>
    <property type="molecule type" value="Genomic_DNA"/>
</dbReference>
<dbReference type="InterPro" id="IPR058625">
    <property type="entry name" value="MdtA-like_BSH"/>
</dbReference>
<dbReference type="PANTHER" id="PTHR32347:SF14">
    <property type="entry name" value="EFFLUX SYSTEM COMPONENT YKNX-RELATED"/>
    <property type="match status" value="1"/>
</dbReference>
<feature type="domain" description="Multidrug resistance protein MdtA-like barrel-sandwich hybrid" evidence="6">
    <location>
        <begin position="50"/>
        <end position="203"/>
    </location>
</feature>
<organism evidence="8 9">
    <name type="scientific">Syntrophus gentianae</name>
    <dbReference type="NCBI Taxonomy" id="43775"/>
    <lineage>
        <taxon>Bacteria</taxon>
        <taxon>Pseudomonadati</taxon>
        <taxon>Thermodesulfobacteriota</taxon>
        <taxon>Syntrophia</taxon>
        <taxon>Syntrophales</taxon>
        <taxon>Syntrophaceae</taxon>
        <taxon>Syntrophus</taxon>
    </lineage>
</organism>
<dbReference type="Proteomes" id="UP000198744">
    <property type="component" value="Unassembled WGS sequence"/>
</dbReference>
<evidence type="ECO:0000256" key="3">
    <source>
        <dbReference type="ARBA" id="ARBA00023054"/>
    </source>
</evidence>
<feature type="compositionally biased region" description="Polar residues" evidence="4">
    <location>
        <begin position="377"/>
        <end position="387"/>
    </location>
</feature>
<dbReference type="GO" id="GO:0030313">
    <property type="term" value="C:cell envelope"/>
    <property type="evidence" value="ECO:0007669"/>
    <property type="project" value="UniProtKB-SubCell"/>
</dbReference>
<dbReference type="InterPro" id="IPR050465">
    <property type="entry name" value="UPF0194_transport"/>
</dbReference>
<dbReference type="Pfam" id="PF25917">
    <property type="entry name" value="BSH_RND"/>
    <property type="match status" value="1"/>
</dbReference>
<dbReference type="Gene3D" id="2.40.30.170">
    <property type="match status" value="1"/>
</dbReference>
<protein>
    <submittedName>
        <fullName evidence="8">HlyD family secretion protein</fullName>
    </submittedName>
</protein>
<keyword evidence="9" id="KW-1185">Reference proteome</keyword>
<dbReference type="FunFam" id="2.40.30.170:FF:000010">
    <property type="entry name" value="Efflux RND transporter periplasmic adaptor subunit"/>
    <property type="match status" value="1"/>
</dbReference>
<feature type="region of interest" description="Disordered" evidence="4">
    <location>
        <begin position="368"/>
        <end position="387"/>
    </location>
</feature>